<dbReference type="Gene3D" id="3.40.50.10190">
    <property type="entry name" value="BRCT domain"/>
    <property type="match status" value="1"/>
</dbReference>
<gene>
    <name evidence="7" type="ORF">M569_05462</name>
</gene>
<dbReference type="Proteomes" id="UP000015453">
    <property type="component" value="Unassembled WGS sequence"/>
</dbReference>
<dbReference type="InterPro" id="IPR001357">
    <property type="entry name" value="BRCT_dom"/>
</dbReference>
<dbReference type="SMART" id="SM00292">
    <property type="entry name" value="BRCT"/>
    <property type="match status" value="1"/>
</dbReference>
<feature type="domain" description="RING-type" evidence="5">
    <location>
        <begin position="260"/>
        <end position="305"/>
    </location>
</feature>
<evidence type="ECO:0000256" key="3">
    <source>
        <dbReference type="ARBA" id="ARBA00022833"/>
    </source>
</evidence>
<proteinExistence type="predicted"/>
<evidence type="ECO:0000256" key="2">
    <source>
        <dbReference type="ARBA" id="ARBA00022771"/>
    </source>
</evidence>
<dbReference type="PROSITE" id="PS50089">
    <property type="entry name" value="ZF_RING_2"/>
    <property type="match status" value="1"/>
</dbReference>
<dbReference type="InterPro" id="IPR011011">
    <property type="entry name" value="Znf_FYVE_PHD"/>
</dbReference>
<evidence type="ECO:0000256" key="4">
    <source>
        <dbReference type="PROSITE-ProRule" id="PRU00175"/>
    </source>
</evidence>
<dbReference type="SMART" id="SM00184">
    <property type="entry name" value="RING"/>
    <property type="match status" value="1"/>
</dbReference>
<dbReference type="SUPFAM" id="SSF52113">
    <property type="entry name" value="BRCT domain"/>
    <property type="match status" value="1"/>
</dbReference>
<feature type="domain" description="BRCT" evidence="6">
    <location>
        <begin position="1"/>
        <end position="81"/>
    </location>
</feature>
<dbReference type="AlphaFoldDB" id="S8E9X8"/>
<evidence type="ECO:0000259" key="6">
    <source>
        <dbReference type="PROSITE" id="PS50172"/>
    </source>
</evidence>
<dbReference type="SUPFAM" id="SSF57903">
    <property type="entry name" value="FYVE/PHD zinc finger"/>
    <property type="match status" value="1"/>
</dbReference>
<reference evidence="7 8" key="1">
    <citation type="journal article" date="2013" name="BMC Genomics">
        <title>The miniature genome of a carnivorous plant Genlisea aurea contains a low number of genes and short non-coding sequences.</title>
        <authorList>
            <person name="Leushkin E.V."/>
            <person name="Sutormin R.A."/>
            <person name="Nabieva E.R."/>
            <person name="Penin A.A."/>
            <person name="Kondrashov A.S."/>
            <person name="Logacheva M.D."/>
        </authorList>
    </citation>
    <scope>NUCLEOTIDE SEQUENCE [LARGE SCALE GENOMIC DNA]</scope>
</reference>
<dbReference type="Gene3D" id="3.30.40.10">
    <property type="entry name" value="Zinc/RING finger domain, C3HC4 (zinc finger)"/>
    <property type="match status" value="1"/>
</dbReference>
<keyword evidence="2 4" id="KW-0863">Zinc-finger</keyword>
<dbReference type="PROSITE" id="PS01359">
    <property type="entry name" value="ZF_PHD_1"/>
    <property type="match status" value="1"/>
</dbReference>
<dbReference type="InterPro" id="IPR019786">
    <property type="entry name" value="Zinc_finger_PHD-type_CS"/>
</dbReference>
<dbReference type="PROSITE" id="PS50172">
    <property type="entry name" value="BRCT"/>
    <property type="match status" value="1"/>
</dbReference>
<dbReference type="EMBL" id="AUSU01002184">
    <property type="protein sequence ID" value="EPS69307.1"/>
    <property type="molecule type" value="Genomic_DNA"/>
</dbReference>
<dbReference type="Pfam" id="PF12738">
    <property type="entry name" value="PTCB-BRCT"/>
    <property type="match status" value="1"/>
</dbReference>
<dbReference type="InterPro" id="IPR001841">
    <property type="entry name" value="Znf_RING"/>
</dbReference>
<comment type="caution">
    <text evidence="7">The sequence shown here is derived from an EMBL/GenBank/DDBJ whole genome shotgun (WGS) entry which is preliminary data.</text>
</comment>
<dbReference type="PROSITE" id="PS00518">
    <property type="entry name" value="ZF_RING_1"/>
    <property type="match status" value="1"/>
</dbReference>
<dbReference type="OrthoDB" id="251770at2759"/>
<keyword evidence="3" id="KW-0862">Zinc</keyword>
<keyword evidence="8" id="KW-1185">Reference proteome</keyword>
<dbReference type="InterPro" id="IPR013083">
    <property type="entry name" value="Znf_RING/FYVE/PHD"/>
</dbReference>
<accession>S8E9X8</accession>
<feature type="non-terminal residue" evidence="7">
    <location>
        <position position="405"/>
    </location>
</feature>
<name>S8E9X8_9LAMI</name>
<sequence length="405" mass="45665">MIVTVSGYRGFERFKLIRLIATTGAVYVGRMNRSVTHVICWKHQGKKYRLAKRLKVAIVNHHWIEECVKRGTIVPVEPYTFRSGEEIGPLSADVPLCMKQEKPQPKPVKKAKKLSCSRHSNFRRLRKGYSTPPEPQGKRRRLVKNCSNLDNWLSRKEEHSEGVAISSKRNSHRVDSIDLDMKGRVGTSKKLWLNENSTDENDSGHDVKGIDVGYHENRATQAGDASTPVLTSEKVTQAACEDLSTPGHDNFLPRSNQPSCVICLTDFSSTRGVLPCGHRFCFSCIQSWADHTASRNKLSTCPLCKASFICISRMEATVTSDQKIYSQSVPEDSARIDFFVLPEQTCGPPISASAPPVCFRCSSKEPEDLLIRCQFCQIRCVHSFCLDPPLFPWTCNHCKDLRMLY</sequence>
<evidence type="ECO:0000259" key="5">
    <source>
        <dbReference type="PROSITE" id="PS50089"/>
    </source>
</evidence>
<evidence type="ECO:0000313" key="7">
    <source>
        <dbReference type="EMBL" id="EPS69307.1"/>
    </source>
</evidence>
<dbReference type="Pfam" id="PF13639">
    <property type="entry name" value="zf-RING_2"/>
    <property type="match status" value="1"/>
</dbReference>
<dbReference type="PANTHER" id="PTHR47776:SF2">
    <property type="entry name" value="RING-TYPE E3 UBIQUITIN TRANSFERASE BRCA1"/>
    <property type="match status" value="1"/>
</dbReference>
<dbReference type="GO" id="GO:0008270">
    <property type="term" value="F:zinc ion binding"/>
    <property type="evidence" value="ECO:0007669"/>
    <property type="project" value="UniProtKB-KW"/>
</dbReference>
<dbReference type="InterPro" id="IPR036420">
    <property type="entry name" value="BRCT_dom_sf"/>
</dbReference>
<dbReference type="InterPro" id="IPR017907">
    <property type="entry name" value="Znf_RING_CS"/>
</dbReference>
<organism evidence="7 8">
    <name type="scientific">Genlisea aurea</name>
    <dbReference type="NCBI Taxonomy" id="192259"/>
    <lineage>
        <taxon>Eukaryota</taxon>
        <taxon>Viridiplantae</taxon>
        <taxon>Streptophyta</taxon>
        <taxon>Embryophyta</taxon>
        <taxon>Tracheophyta</taxon>
        <taxon>Spermatophyta</taxon>
        <taxon>Magnoliopsida</taxon>
        <taxon>eudicotyledons</taxon>
        <taxon>Gunneridae</taxon>
        <taxon>Pentapetalae</taxon>
        <taxon>asterids</taxon>
        <taxon>lamiids</taxon>
        <taxon>Lamiales</taxon>
        <taxon>Lentibulariaceae</taxon>
        <taxon>Genlisea</taxon>
    </lineage>
</organism>
<dbReference type="SUPFAM" id="SSF57850">
    <property type="entry name" value="RING/U-box"/>
    <property type="match status" value="1"/>
</dbReference>
<evidence type="ECO:0000313" key="8">
    <source>
        <dbReference type="Proteomes" id="UP000015453"/>
    </source>
</evidence>
<keyword evidence="1" id="KW-0479">Metal-binding</keyword>
<protein>
    <submittedName>
        <fullName evidence="7">Zinc finger family protein</fullName>
    </submittedName>
</protein>
<dbReference type="PANTHER" id="PTHR47776">
    <property type="entry name" value="F5A8.9 PROTEIN"/>
    <property type="match status" value="1"/>
</dbReference>
<evidence type="ECO:0000256" key="1">
    <source>
        <dbReference type="ARBA" id="ARBA00022723"/>
    </source>
</evidence>